<protein>
    <submittedName>
        <fullName evidence="6">HlyD family secretion protein</fullName>
    </submittedName>
</protein>
<dbReference type="InterPro" id="IPR058625">
    <property type="entry name" value="MdtA-like_BSH"/>
</dbReference>
<dbReference type="RefSeq" id="WP_369788558.1">
    <property type="nucleotide sequence ID" value="NZ_CP165628.1"/>
</dbReference>
<keyword evidence="2" id="KW-0175">Coiled coil</keyword>
<dbReference type="InterPro" id="IPR050739">
    <property type="entry name" value="MFP"/>
</dbReference>
<dbReference type="Gene3D" id="2.40.30.170">
    <property type="match status" value="1"/>
</dbReference>
<dbReference type="Gene3D" id="1.10.287.470">
    <property type="entry name" value="Helix hairpin bin"/>
    <property type="match status" value="1"/>
</dbReference>
<reference evidence="6" key="1">
    <citation type="submission" date="2024-07" db="EMBL/GenBank/DDBJ databases">
        <authorList>
            <person name="Biller S.J."/>
        </authorList>
    </citation>
    <scope>NUCLEOTIDE SEQUENCE</scope>
    <source>
        <strain evidence="6">WC2420</strain>
    </source>
</reference>
<proteinExistence type="inferred from homology"/>
<dbReference type="Pfam" id="PF25954">
    <property type="entry name" value="Beta-barrel_RND_2"/>
    <property type="match status" value="1"/>
</dbReference>
<dbReference type="InterPro" id="IPR058792">
    <property type="entry name" value="Beta-barrel_RND_2"/>
</dbReference>
<evidence type="ECO:0000259" key="5">
    <source>
        <dbReference type="Pfam" id="PF25954"/>
    </source>
</evidence>
<dbReference type="PANTHER" id="PTHR30386:SF24">
    <property type="entry name" value="MULTIDRUG RESISTANCE EFFLUX PUMP"/>
    <property type="match status" value="1"/>
</dbReference>
<evidence type="ECO:0000313" key="6">
    <source>
        <dbReference type="EMBL" id="XDU71224.1"/>
    </source>
</evidence>
<dbReference type="AlphaFoldDB" id="A0AB39VM13"/>
<name>A0AB39VM13_9GAMM</name>
<organism evidence="6">
    <name type="scientific">Rouxiella sp. WC2420</name>
    <dbReference type="NCBI Taxonomy" id="3234145"/>
    <lineage>
        <taxon>Bacteria</taxon>
        <taxon>Pseudomonadati</taxon>
        <taxon>Pseudomonadota</taxon>
        <taxon>Gammaproteobacteria</taxon>
        <taxon>Enterobacterales</taxon>
        <taxon>Yersiniaceae</taxon>
        <taxon>Rouxiella</taxon>
    </lineage>
</organism>
<feature type="domain" description="CusB-like beta-barrel" evidence="5">
    <location>
        <begin position="249"/>
        <end position="289"/>
    </location>
</feature>
<keyword evidence="3" id="KW-0812">Transmembrane</keyword>
<dbReference type="EMBL" id="CP165628">
    <property type="protein sequence ID" value="XDU71224.1"/>
    <property type="molecule type" value="Genomic_DNA"/>
</dbReference>
<feature type="domain" description="Multidrug resistance protein MdtA-like barrel-sandwich hybrid" evidence="4">
    <location>
        <begin position="49"/>
        <end position="242"/>
    </location>
</feature>
<evidence type="ECO:0000259" key="4">
    <source>
        <dbReference type="Pfam" id="PF25917"/>
    </source>
</evidence>
<keyword evidence="3" id="KW-1133">Transmembrane helix</keyword>
<dbReference type="PANTHER" id="PTHR30386">
    <property type="entry name" value="MEMBRANE FUSION SUBUNIT OF EMRAB-TOLC MULTIDRUG EFFLUX PUMP"/>
    <property type="match status" value="1"/>
</dbReference>
<dbReference type="Gene3D" id="2.40.50.100">
    <property type="match status" value="1"/>
</dbReference>
<feature type="coiled-coil region" evidence="2">
    <location>
        <begin position="173"/>
        <end position="207"/>
    </location>
</feature>
<evidence type="ECO:0000256" key="1">
    <source>
        <dbReference type="ARBA" id="ARBA00009477"/>
    </source>
</evidence>
<dbReference type="SUPFAM" id="SSF111369">
    <property type="entry name" value="HlyD-like secretion proteins"/>
    <property type="match status" value="2"/>
</dbReference>
<gene>
    <name evidence="6" type="ORF">AB3G37_16895</name>
</gene>
<accession>A0AB39VM13</accession>
<evidence type="ECO:0000256" key="2">
    <source>
        <dbReference type="SAM" id="Coils"/>
    </source>
</evidence>
<feature type="transmembrane region" description="Helical" evidence="3">
    <location>
        <begin position="9"/>
        <end position="29"/>
    </location>
</feature>
<evidence type="ECO:0000256" key="3">
    <source>
        <dbReference type="SAM" id="Phobius"/>
    </source>
</evidence>
<keyword evidence="3" id="KW-0472">Membrane</keyword>
<dbReference type="Pfam" id="PF25917">
    <property type="entry name" value="BSH_RND"/>
    <property type="match status" value="1"/>
</dbReference>
<dbReference type="GO" id="GO:0055085">
    <property type="term" value="P:transmembrane transport"/>
    <property type="evidence" value="ECO:0007669"/>
    <property type="project" value="InterPro"/>
</dbReference>
<sequence>MSKTSSIKPVWLAVVAIIILLAIVGGYLISGQTSPTTNDAVISADSTLVAPRISGTIQSVLVEDNQTVKAGQLLAKIDDRDYVNAVQTAQAALETAQAQMQSLVAQVAKQGPTIDQARAVVNADAAGLVYARKSAERYKALSASGSTSLDLRDDSDANYRQKLASQQSDMAAVQAAERQLDVLKAEQSQAKAAIDSAQTALQQARLNLSYTDIKAPVDGVVGVRSVRVGAYVSAGTRVLAVVPVREAYVVANYLETQLAHVQPHQTVSIKVDAVPDVTFKGTVDSIAPATGVTFSPITPDNATGNYTKVTQRLEVKILLDANQQDLSRLRVGMSVVPTIDIHSR</sequence>
<comment type="similarity">
    <text evidence="1">Belongs to the membrane fusion protein (MFP) (TC 8.A.1) family.</text>
</comment>